<dbReference type="AlphaFoldDB" id="A0A843XN30"/>
<evidence type="ECO:0000313" key="2">
    <source>
        <dbReference type="EMBL" id="MQM20425.1"/>
    </source>
</evidence>
<organism evidence="2 3">
    <name type="scientific">Colocasia esculenta</name>
    <name type="common">Wild taro</name>
    <name type="synonym">Arum esculentum</name>
    <dbReference type="NCBI Taxonomy" id="4460"/>
    <lineage>
        <taxon>Eukaryota</taxon>
        <taxon>Viridiplantae</taxon>
        <taxon>Streptophyta</taxon>
        <taxon>Embryophyta</taxon>
        <taxon>Tracheophyta</taxon>
        <taxon>Spermatophyta</taxon>
        <taxon>Magnoliopsida</taxon>
        <taxon>Liliopsida</taxon>
        <taxon>Araceae</taxon>
        <taxon>Aroideae</taxon>
        <taxon>Colocasieae</taxon>
        <taxon>Colocasia</taxon>
    </lineage>
</organism>
<dbReference type="Proteomes" id="UP000652761">
    <property type="component" value="Unassembled WGS sequence"/>
</dbReference>
<keyword evidence="3" id="KW-1185">Reference proteome</keyword>
<dbReference type="EMBL" id="NMUH01009808">
    <property type="protein sequence ID" value="MQM20425.1"/>
    <property type="molecule type" value="Genomic_DNA"/>
</dbReference>
<gene>
    <name evidence="2" type="ORF">Taro_053443</name>
</gene>
<sequence length="162" mass="18459">WCCCCYRCWGWRSALDSLLKSQTILDLVVAASALQAFPRNHPTLRTTMCLPAMGTLLLHTRGTLRRYLCTAGCYRTLRCLVHCFLLVLLLECSCRPLLRSLLLFQILLHLALLSTSSTKCLVQETGENPSHHYQWNLSTSRISQDPLPEYNTLSRPFSRSGR</sequence>
<comment type="caution">
    <text evidence="2">The sequence shown here is derived from an EMBL/GenBank/DDBJ whole genome shotgun (WGS) entry which is preliminary data.</text>
</comment>
<evidence type="ECO:0000313" key="3">
    <source>
        <dbReference type="Proteomes" id="UP000652761"/>
    </source>
</evidence>
<feature type="signal peptide" evidence="1">
    <location>
        <begin position="1"/>
        <end position="30"/>
    </location>
</feature>
<name>A0A843XN30_COLES</name>
<proteinExistence type="predicted"/>
<evidence type="ECO:0000256" key="1">
    <source>
        <dbReference type="SAM" id="SignalP"/>
    </source>
</evidence>
<feature type="chain" id="PRO_5032395399" evidence="1">
    <location>
        <begin position="31"/>
        <end position="162"/>
    </location>
</feature>
<keyword evidence="1" id="KW-0732">Signal</keyword>
<feature type="non-terminal residue" evidence="2">
    <location>
        <position position="162"/>
    </location>
</feature>
<reference evidence="2" key="1">
    <citation type="submission" date="2017-07" db="EMBL/GenBank/DDBJ databases">
        <title>Taro Niue Genome Assembly and Annotation.</title>
        <authorList>
            <person name="Atibalentja N."/>
            <person name="Keating K."/>
            <person name="Fields C.J."/>
        </authorList>
    </citation>
    <scope>NUCLEOTIDE SEQUENCE</scope>
    <source>
        <strain evidence="2">Niue_2</strain>
        <tissue evidence="2">Leaf</tissue>
    </source>
</reference>
<protein>
    <submittedName>
        <fullName evidence="2">Uncharacterized protein</fullName>
    </submittedName>
</protein>
<accession>A0A843XN30</accession>